<sequence>MNAVKLGALAVFLLVVSAAANATMITSSYTVDAHTSGSGLVVHTQDHAANPFSYDLNVGQSKTFGLFDIWTDQSSLYQGSGSHPISVQFGFTSPTSGQGTVDGQTYGLFTGFFNFAQEGVVHWDSPLNFTFGPNNDGLIQVSLSDAVFNLGYFGLNSGPCYGATVKATLKYLADPSTADVPEPGTFGLFGLALAAIGFAAYRRRSAI</sequence>
<proteinExistence type="predicted"/>
<reference evidence="4 5" key="1">
    <citation type="submission" date="2013-03" db="EMBL/GenBank/DDBJ databases">
        <title>Salinisphaera hydrothermalis C41B8 Genome Sequencing.</title>
        <authorList>
            <person name="Li C."/>
            <person name="Lai Q."/>
            <person name="Shao Z."/>
        </authorList>
    </citation>
    <scope>NUCLEOTIDE SEQUENCE [LARGE SCALE GENOMIC DNA]</scope>
    <source>
        <strain evidence="4 5">C41B8</strain>
    </source>
</reference>
<keyword evidence="1" id="KW-0812">Transmembrane</keyword>
<name>A0A084II21_SALHC</name>
<evidence type="ECO:0000256" key="2">
    <source>
        <dbReference type="SAM" id="SignalP"/>
    </source>
</evidence>
<dbReference type="Proteomes" id="UP000028302">
    <property type="component" value="Unassembled WGS sequence"/>
</dbReference>
<dbReference type="NCBIfam" id="TIGR02595">
    <property type="entry name" value="PEP_CTERM"/>
    <property type="match status" value="1"/>
</dbReference>
<comment type="caution">
    <text evidence="4">The sequence shown here is derived from an EMBL/GenBank/DDBJ whole genome shotgun (WGS) entry which is preliminary data.</text>
</comment>
<dbReference type="AlphaFoldDB" id="A0A084II21"/>
<evidence type="ECO:0000259" key="3">
    <source>
        <dbReference type="Pfam" id="PF07589"/>
    </source>
</evidence>
<dbReference type="eggNOG" id="ENOG503353N">
    <property type="taxonomic scope" value="Bacteria"/>
</dbReference>
<keyword evidence="1" id="KW-1133">Transmembrane helix</keyword>
<feature type="chain" id="PRO_5001776413" description="Ice-binding protein C-terminal domain-containing protein" evidence="2">
    <location>
        <begin position="23"/>
        <end position="207"/>
    </location>
</feature>
<keyword evidence="2" id="KW-0732">Signal</keyword>
<evidence type="ECO:0000256" key="1">
    <source>
        <dbReference type="SAM" id="Phobius"/>
    </source>
</evidence>
<dbReference type="Pfam" id="PF07589">
    <property type="entry name" value="PEP-CTERM"/>
    <property type="match status" value="1"/>
</dbReference>
<accession>A0A084II21</accession>
<feature type="transmembrane region" description="Helical" evidence="1">
    <location>
        <begin position="184"/>
        <end position="201"/>
    </location>
</feature>
<gene>
    <name evidence="4" type="ORF">C41B8_15475</name>
</gene>
<keyword evidence="5" id="KW-1185">Reference proteome</keyword>
<evidence type="ECO:0000313" key="4">
    <source>
        <dbReference type="EMBL" id="KEZ76355.1"/>
    </source>
</evidence>
<feature type="domain" description="Ice-binding protein C-terminal" evidence="3">
    <location>
        <begin position="179"/>
        <end position="203"/>
    </location>
</feature>
<dbReference type="InterPro" id="IPR013424">
    <property type="entry name" value="Ice-binding_C"/>
</dbReference>
<organism evidence="4 5">
    <name type="scientific">Salinisphaera hydrothermalis (strain C41B8)</name>
    <dbReference type="NCBI Taxonomy" id="1304275"/>
    <lineage>
        <taxon>Bacteria</taxon>
        <taxon>Pseudomonadati</taxon>
        <taxon>Pseudomonadota</taxon>
        <taxon>Gammaproteobacteria</taxon>
        <taxon>Salinisphaerales</taxon>
        <taxon>Salinisphaeraceae</taxon>
        <taxon>Salinisphaera</taxon>
    </lineage>
</organism>
<dbReference type="EMBL" id="APNK01000032">
    <property type="protein sequence ID" value="KEZ76355.1"/>
    <property type="molecule type" value="Genomic_DNA"/>
</dbReference>
<feature type="signal peptide" evidence="2">
    <location>
        <begin position="1"/>
        <end position="22"/>
    </location>
</feature>
<protein>
    <recommendedName>
        <fullName evidence="3">Ice-binding protein C-terminal domain-containing protein</fullName>
    </recommendedName>
</protein>
<evidence type="ECO:0000313" key="5">
    <source>
        <dbReference type="Proteomes" id="UP000028302"/>
    </source>
</evidence>
<dbReference type="OrthoDB" id="6363790at2"/>
<keyword evidence="1" id="KW-0472">Membrane</keyword>
<dbReference type="RefSeq" id="WP_037340250.1">
    <property type="nucleotide sequence ID" value="NZ_APNK01000032.1"/>
</dbReference>